<dbReference type="PANTHER" id="PTHR41523:SF7">
    <property type="entry name" value="HISTIDINE KINASE"/>
    <property type="match status" value="1"/>
</dbReference>
<keyword evidence="5" id="KW-0677">Repeat</keyword>
<dbReference type="SUPFAM" id="SSF55785">
    <property type="entry name" value="PYP-like sensor domain (PAS domain)"/>
    <property type="match status" value="1"/>
</dbReference>
<dbReference type="AlphaFoldDB" id="A0A1K2HWE5"/>
<evidence type="ECO:0000256" key="3">
    <source>
        <dbReference type="ARBA" id="ARBA00022553"/>
    </source>
</evidence>
<dbReference type="EC" id="2.7.13.3" evidence="2"/>
<keyword evidence="3" id="KW-0597">Phosphoprotein</keyword>
<dbReference type="Gene3D" id="3.30.565.10">
    <property type="entry name" value="Histidine kinase-like ATPase, C-terminal domain"/>
    <property type="match status" value="1"/>
</dbReference>
<gene>
    <name evidence="10" type="ORF">SAMN02983003_1548</name>
</gene>
<dbReference type="STRING" id="665118.SAMN02983003_1548"/>
<dbReference type="Gene3D" id="3.30.450.20">
    <property type="entry name" value="PAS domain"/>
    <property type="match status" value="1"/>
</dbReference>
<evidence type="ECO:0000256" key="8">
    <source>
        <dbReference type="ARBA" id="ARBA00022840"/>
    </source>
</evidence>
<keyword evidence="7 10" id="KW-0418">Kinase</keyword>
<dbReference type="InterPro" id="IPR036890">
    <property type="entry name" value="HATPase_C_sf"/>
</dbReference>
<evidence type="ECO:0000256" key="4">
    <source>
        <dbReference type="ARBA" id="ARBA00022679"/>
    </source>
</evidence>
<accession>A0A1K2HWE5</accession>
<feature type="domain" description="PAC" evidence="9">
    <location>
        <begin position="80"/>
        <end position="134"/>
    </location>
</feature>
<dbReference type="OrthoDB" id="341208at2"/>
<dbReference type="RefSeq" id="WP_072340508.1">
    <property type="nucleotide sequence ID" value="NZ_FPKU01000001.1"/>
</dbReference>
<keyword evidence="6" id="KW-0547">Nucleotide-binding</keyword>
<evidence type="ECO:0000256" key="7">
    <source>
        <dbReference type="ARBA" id="ARBA00022777"/>
    </source>
</evidence>
<dbReference type="InterPro" id="IPR000700">
    <property type="entry name" value="PAS-assoc_C"/>
</dbReference>
<evidence type="ECO:0000259" key="9">
    <source>
        <dbReference type="PROSITE" id="PS50113"/>
    </source>
</evidence>
<keyword evidence="4" id="KW-0808">Transferase</keyword>
<dbReference type="GO" id="GO:0004673">
    <property type="term" value="F:protein histidine kinase activity"/>
    <property type="evidence" value="ECO:0007669"/>
    <property type="project" value="UniProtKB-EC"/>
</dbReference>
<dbReference type="EMBL" id="FPKU01000001">
    <property type="protein sequence ID" value="SFZ83265.1"/>
    <property type="molecule type" value="Genomic_DNA"/>
</dbReference>
<protein>
    <recommendedName>
        <fullName evidence="2">histidine kinase</fullName>
        <ecNumber evidence="2">2.7.13.3</ecNumber>
    </recommendedName>
</protein>
<evidence type="ECO:0000313" key="11">
    <source>
        <dbReference type="Proteomes" id="UP000183447"/>
    </source>
</evidence>
<comment type="catalytic activity">
    <reaction evidence="1">
        <text>ATP + protein L-histidine = ADP + protein N-phospho-L-histidine.</text>
        <dbReference type="EC" id="2.7.13.3"/>
    </reaction>
</comment>
<evidence type="ECO:0000256" key="5">
    <source>
        <dbReference type="ARBA" id="ARBA00022737"/>
    </source>
</evidence>
<dbReference type="GO" id="GO:0005524">
    <property type="term" value="F:ATP binding"/>
    <property type="evidence" value="ECO:0007669"/>
    <property type="project" value="UniProtKB-KW"/>
</dbReference>
<dbReference type="PANTHER" id="PTHR41523">
    <property type="entry name" value="TWO-COMPONENT SYSTEM SENSOR PROTEIN"/>
    <property type="match status" value="1"/>
</dbReference>
<keyword evidence="11" id="KW-1185">Reference proteome</keyword>
<evidence type="ECO:0000313" key="10">
    <source>
        <dbReference type="EMBL" id="SFZ83265.1"/>
    </source>
</evidence>
<evidence type="ECO:0000256" key="1">
    <source>
        <dbReference type="ARBA" id="ARBA00000085"/>
    </source>
</evidence>
<dbReference type="InterPro" id="IPR035965">
    <property type="entry name" value="PAS-like_dom_sf"/>
</dbReference>
<evidence type="ECO:0000256" key="2">
    <source>
        <dbReference type="ARBA" id="ARBA00012438"/>
    </source>
</evidence>
<reference evidence="10 11" key="1">
    <citation type="submission" date="2016-11" db="EMBL/GenBank/DDBJ databases">
        <authorList>
            <person name="Jaros S."/>
            <person name="Januszkiewicz K."/>
            <person name="Wedrychowicz H."/>
        </authorList>
    </citation>
    <scope>NUCLEOTIDE SEQUENCE [LARGE SCALE GENOMIC DNA]</scope>
    <source>
        <strain evidence="10 11">ATCC 23634</strain>
    </source>
</reference>
<dbReference type="PROSITE" id="PS50113">
    <property type="entry name" value="PAC"/>
    <property type="match status" value="1"/>
</dbReference>
<dbReference type="InterPro" id="IPR013656">
    <property type="entry name" value="PAS_4"/>
</dbReference>
<evidence type="ECO:0000256" key="6">
    <source>
        <dbReference type="ARBA" id="ARBA00022741"/>
    </source>
</evidence>
<name>A0A1K2HWE5_9HYPH</name>
<dbReference type="SMART" id="SM00911">
    <property type="entry name" value="HWE_HK"/>
    <property type="match status" value="1"/>
</dbReference>
<dbReference type="InterPro" id="IPR011102">
    <property type="entry name" value="Sig_transdc_His_kinase_HWE"/>
</dbReference>
<proteinExistence type="predicted"/>
<dbReference type="Pfam" id="PF08448">
    <property type="entry name" value="PAS_4"/>
    <property type="match status" value="1"/>
</dbReference>
<sequence length="332" mass="36088">MRNGAIDLGQAARMRALTTALQVRHVGVQHHRLDVICDFSENLPPHWPATEPLGRTDAELYNADLAERLTALRVDVLSDQLARTTEVHCQNSGRARTFEVAMSPDIDGEGALVGLISTITDITVEREREHAIANLLREVSHRSRNLLAIVQSIAMQTGTHSGSMQDFLDKFRGRLQALAGTQDLVTDTNWRGALLRDLVIGQISRLGSGSNSISLKGDDVMLGPNAALHVGLALHELATNAVLHGALSTDPVGTVAITARLLPRPSAFETLELVWTERNPGPRPSAGHRPRRFGMLILDRIVPDAVGGSAEFSIDKDQVRYRLSIPADQIAS</sequence>
<dbReference type="Proteomes" id="UP000183447">
    <property type="component" value="Unassembled WGS sequence"/>
</dbReference>
<keyword evidence="8" id="KW-0067">ATP-binding</keyword>
<organism evidence="10 11">
    <name type="scientific">Devosia enhydra</name>
    <dbReference type="NCBI Taxonomy" id="665118"/>
    <lineage>
        <taxon>Bacteria</taxon>
        <taxon>Pseudomonadati</taxon>
        <taxon>Pseudomonadota</taxon>
        <taxon>Alphaproteobacteria</taxon>
        <taxon>Hyphomicrobiales</taxon>
        <taxon>Devosiaceae</taxon>
        <taxon>Devosia</taxon>
    </lineage>
</organism>
<dbReference type="Pfam" id="PF07536">
    <property type="entry name" value="HWE_HK"/>
    <property type="match status" value="1"/>
</dbReference>